<evidence type="ECO:0000313" key="5">
    <source>
        <dbReference type="EMBL" id="SAM01170.1"/>
    </source>
</evidence>
<keyword evidence="6" id="KW-1185">Reference proteome</keyword>
<dbReference type="CDD" id="cd02205">
    <property type="entry name" value="CBS_pair_SF"/>
    <property type="match status" value="1"/>
</dbReference>
<keyword evidence="1" id="KW-0677">Repeat</keyword>
<feature type="domain" description="CBS" evidence="4">
    <location>
        <begin position="241"/>
        <end position="297"/>
    </location>
</feature>
<protein>
    <recommendedName>
        <fullName evidence="4">CBS domain-containing protein</fullName>
    </recommendedName>
</protein>
<dbReference type="InterPro" id="IPR050511">
    <property type="entry name" value="AMPK_gamma/SDS23_families"/>
</dbReference>
<evidence type="ECO:0000256" key="1">
    <source>
        <dbReference type="ARBA" id="ARBA00022737"/>
    </source>
</evidence>
<dbReference type="AlphaFoldDB" id="A0A163KX06"/>
<name>A0A163KX06_ABSGL</name>
<evidence type="ECO:0000313" key="6">
    <source>
        <dbReference type="Proteomes" id="UP000078561"/>
    </source>
</evidence>
<feature type="domain" description="CBS" evidence="4">
    <location>
        <begin position="15"/>
        <end position="73"/>
    </location>
</feature>
<sequence>MDITQLRPIDLSLAQSKPPLIAVSPTVSIQTALTVMNKHHFTSLPIFSHDSTKVISIVNLFDILLYLVGDLSTVQVDKFPLDHPVENVLGLDADRESYRIHKTNPNDKLLDTLRVFACGGHRSLVVDETDETRNPWMLSQTDIIRHIVHHPDCISNLIDMNATIQDLGFVDDSKQLTTVQGHQQTALYTYRLMAEKKLSGIPILDEQGQFLGDLCLEDLPGANLDMVDLLDLPCVDYLKELSHHNSSTAERKMLLKEIIDKMVKSDTHRVWILDGNKVIGVITMSDIMGRLCSQNPLTIDQCLTGRRRTQYPLPLIVHHLRPDFNPTHTRPDTLTSVFALLQGPVL</sequence>
<accession>A0A163KX06</accession>
<dbReference type="PROSITE" id="PS51371">
    <property type="entry name" value="CBS"/>
    <property type="match status" value="2"/>
</dbReference>
<proteinExistence type="predicted"/>
<dbReference type="PANTHER" id="PTHR13780">
    <property type="entry name" value="AMP-ACTIVATED PROTEIN KINASE, GAMMA REGULATORY SUBUNIT"/>
    <property type="match status" value="1"/>
</dbReference>
<dbReference type="OMA" id="EDTHRVW"/>
<dbReference type="InParanoid" id="A0A163KX06"/>
<dbReference type="PANTHER" id="PTHR13780:SF128">
    <property type="entry name" value="CBS DOMAIN-CONTAINING PROTEIN"/>
    <property type="match status" value="1"/>
</dbReference>
<evidence type="ECO:0000256" key="2">
    <source>
        <dbReference type="ARBA" id="ARBA00023122"/>
    </source>
</evidence>
<dbReference type="SUPFAM" id="SSF54631">
    <property type="entry name" value="CBS-domain pair"/>
    <property type="match status" value="2"/>
</dbReference>
<dbReference type="EMBL" id="LT553503">
    <property type="protein sequence ID" value="SAM01170.1"/>
    <property type="molecule type" value="Genomic_DNA"/>
</dbReference>
<dbReference type="Pfam" id="PF00571">
    <property type="entry name" value="CBS"/>
    <property type="match status" value="2"/>
</dbReference>
<gene>
    <name evidence="5" type="primary">ABSGL_06907.1 scaffold 8678</name>
</gene>
<dbReference type="SMART" id="SM00116">
    <property type="entry name" value="CBS"/>
    <property type="match status" value="3"/>
</dbReference>
<reference evidence="5" key="1">
    <citation type="submission" date="2016-04" db="EMBL/GenBank/DDBJ databases">
        <authorList>
            <person name="Evans L.H."/>
            <person name="Alamgir A."/>
            <person name="Owens N."/>
            <person name="Weber N.D."/>
            <person name="Virtaneva K."/>
            <person name="Barbian K."/>
            <person name="Babar A."/>
            <person name="Rosenke K."/>
        </authorList>
    </citation>
    <scope>NUCLEOTIDE SEQUENCE [LARGE SCALE GENOMIC DNA]</scope>
    <source>
        <strain evidence="5">CBS 101.48</strain>
    </source>
</reference>
<organism evidence="5">
    <name type="scientific">Absidia glauca</name>
    <name type="common">Pin mould</name>
    <dbReference type="NCBI Taxonomy" id="4829"/>
    <lineage>
        <taxon>Eukaryota</taxon>
        <taxon>Fungi</taxon>
        <taxon>Fungi incertae sedis</taxon>
        <taxon>Mucoromycota</taxon>
        <taxon>Mucoromycotina</taxon>
        <taxon>Mucoromycetes</taxon>
        <taxon>Mucorales</taxon>
        <taxon>Cunninghamellaceae</taxon>
        <taxon>Absidia</taxon>
    </lineage>
</organism>
<dbReference type="InterPro" id="IPR000644">
    <property type="entry name" value="CBS_dom"/>
</dbReference>
<keyword evidence="2 3" id="KW-0129">CBS domain</keyword>
<evidence type="ECO:0000259" key="4">
    <source>
        <dbReference type="PROSITE" id="PS51371"/>
    </source>
</evidence>
<dbReference type="STRING" id="4829.A0A163KX06"/>
<dbReference type="InterPro" id="IPR046342">
    <property type="entry name" value="CBS_dom_sf"/>
</dbReference>
<evidence type="ECO:0000256" key="3">
    <source>
        <dbReference type="PROSITE-ProRule" id="PRU00703"/>
    </source>
</evidence>
<dbReference type="Gene3D" id="3.10.580.10">
    <property type="entry name" value="CBS-domain"/>
    <property type="match status" value="2"/>
</dbReference>
<dbReference type="OrthoDB" id="449052at2759"/>
<dbReference type="Proteomes" id="UP000078561">
    <property type="component" value="Unassembled WGS sequence"/>
</dbReference>